<dbReference type="InterPro" id="IPR029063">
    <property type="entry name" value="SAM-dependent_MTases_sf"/>
</dbReference>
<gene>
    <name evidence="1" type="ORF">GCM10023226_22430</name>
</gene>
<sequence>MRRHDLLAGLHQRLRPRTYLELGVSTGSSMSLSRARSIGVDPAFTVKREVRCDLQLVRSTSDEFFARPDPLAHFEGVPVDLAFVDGMHLAEYALRDVVNVARHAHPATVVVLDDMLPRNHDEASRDRRRGHGAWAGDVFKVLDVLRSTAPDLTVIEVDTAPTGVAVVLGLAAAHEALLAAYDDVLPALLGPDPQQVPARVLERSDARDPAGLLESGLWGELAALREAGPGLEPGAVRDALRRHLGG</sequence>
<keyword evidence="2" id="KW-1185">Reference proteome</keyword>
<proteinExistence type="predicted"/>
<organism evidence="1 2">
    <name type="scientific">Nocardioides nanhaiensis</name>
    <dbReference type="NCBI Taxonomy" id="1476871"/>
    <lineage>
        <taxon>Bacteria</taxon>
        <taxon>Bacillati</taxon>
        <taxon>Actinomycetota</taxon>
        <taxon>Actinomycetes</taxon>
        <taxon>Propionibacteriales</taxon>
        <taxon>Nocardioidaceae</taxon>
        <taxon>Nocardioides</taxon>
    </lineage>
</organism>
<dbReference type="Pfam" id="PF13578">
    <property type="entry name" value="Methyltransf_24"/>
    <property type="match status" value="1"/>
</dbReference>
<evidence type="ECO:0000313" key="1">
    <source>
        <dbReference type="EMBL" id="GAA4684539.1"/>
    </source>
</evidence>
<reference evidence="2" key="1">
    <citation type="journal article" date="2019" name="Int. J. Syst. Evol. Microbiol.">
        <title>The Global Catalogue of Microorganisms (GCM) 10K type strain sequencing project: providing services to taxonomists for standard genome sequencing and annotation.</title>
        <authorList>
            <consortium name="The Broad Institute Genomics Platform"/>
            <consortium name="The Broad Institute Genome Sequencing Center for Infectious Disease"/>
            <person name="Wu L."/>
            <person name="Ma J."/>
        </authorList>
    </citation>
    <scope>NUCLEOTIDE SEQUENCE [LARGE SCALE GENOMIC DNA]</scope>
    <source>
        <strain evidence="2">JCM 18127</strain>
    </source>
</reference>
<accession>A0ABP8W8X5</accession>
<dbReference type="Gene3D" id="3.40.50.150">
    <property type="entry name" value="Vaccinia Virus protein VP39"/>
    <property type="match status" value="1"/>
</dbReference>
<protein>
    <recommendedName>
        <fullName evidence="3">Class I SAM-dependent methyltransferase</fullName>
    </recommendedName>
</protein>
<dbReference type="RefSeq" id="WP_345265764.1">
    <property type="nucleotide sequence ID" value="NZ_BAABIM010000002.1"/>
</dbReference>
<evidence type="ECO:0008006" key="3">
    <source>
        <dbReference type="Google" id="ProtNLM"/>
    </source>
</evidence>
<dbReference type="EMBL" id="BAABIM010000002">
    <property type="protein sequence ID" value="GAA4684539.1"/>
    <property type="molecule type" value="Genomic_DNA"/>
</dbReference>
<dbReference type="Proteomes" id="UP001500621">
    <property type="component" value="Unassembled WGS sequence"/>
</dbReference>
<comment type="caution">
    <text evidence="1">The sequence shown here is derived from an EMBL/GenBank/DDBJ whole genome shotgun (WGS) entry which is preliminary data.</text>
</comment>
<evidence type="ECO:0000313" key="2">
    <source>
        <dbReference type="Proteomes" id="UP001500621"/>
    </source>
</evidence>
<name>A0ABP8W8X5_9ACTN</name>
<dbReference type="SUPFAM" id="SSF53335">
    <property type="entry name" value="S-adenosyl-L-methionine-dependent methyltransferases"/>
    <property type="match status" value="1"/>
</dbReference>